<organism evidence="3">
    <name type="scientific">uncultured Thermomicrobiales bacterium</name>
    <dbReference type="NCBI Taxonomy" id="1645740"/>
    <lineage>
        <taxon>Bacteria</taxon>
        <taxon>Pseudomonadati</taxon>
        <taxon>Thermomicrobiota</taxon>
        <taxon>Thermomicrobia</taxon>
        <taxon>Thermomicrobiales</taxon>
        <taxon>environmental samples</taxon>
    </lineage>
</organism>
<name>A0A6J4USX4_9BACT</name>
<gene>
    <name evidence="3" type="ORF">AVDCRST_MAG73-3606</name>
</gene>
<dbReference type="InterPro" id="IPR005835">
    <property type="entry name" value="NTP_transferase_dom"/>
</dbReference>
<protein>
    <submittedName>
        <fullName evidence="3">Mannose-1-phosphate guanylyltransferase</fullName>
        <ecNumber evidence="3">2.7.7.13</ecNumber>
    </submittedName>
</protein>
<keyword evidence="3" id="KW-0548">Nucleotidyltransferase</keyword>
<dbReference type="CDD" id="cd02509">
    <property type="entry name" value="GDP-M1P_Guanylyltransferase"/>
    <property type="match status" value="1"/>
</dbReference>
<dbReference type="InterPro" id="IPR054566">
    <property type="entry name" value="ManC/GMP-like_b-helix"/>
</dbReference>
<feature type="domain" description="MannoseP isomerase/GMP-like beta-helix" evidence="2">
    <location>
        <begin position="310"/>
        <end position="362"/>
    </location>
</feature>
<dbReference type="Pfam" id="PF00483">
    <property type="entry name" value="NTP_transferase"/>
    <property type="match status" value="1"/>
</dbReference>
<dbReference type="InterPro" id="IPR049577">
    <property type="entry name" value="GMPP_N"/>
</dbReference>
<dbReference type="SUPFAM" id="SSF53448">
    <property type="entry name" value="Nucleotide-diphospho-sugar transferases"/>
    <property type="match status" value="1"/>
</dbReference>
<evidence type="ECO:0000259" key="1">
    <source>
        <dbReference type="Pfam" id="PF00483"/>
    </source>
</evidence>
<dbReference type="InterPro" id="IPR051161">
    <property type="entry name" value="Mannose-6P_isomerase_type2"/>
</dbReference>
<dbReference type="GO" id="GO:0009298">
    <property type="term" value="P:GDP-mannose biosynthetic process"/>
    <property type="evidence" value="ECO:0007669"/>
    <property type="project" value="TreeGrafter"/>
</dbReference>
<dbReference type="InterPro" id="IPR029044">
    <property type="entry name" value="Nucleotide-diphossugar_trans"/>
</dbReference>
<dbReference type="EC" id="2.7.7.13" evidence="3"/>
<dbReference type="PANTHER" id="PTHR46390">
    <property type="entry name" value="MANNOSE-1-PHOSPHATE GUANYLYLTRANSFERASE"/>
    <property type="match status" value="1"/>
</dbReference>
<dbReference type="GO" id="GO:0004475">
    <property type="term" value="F:mannose-1-phosphate guanylyltransferase (GTP) activity"/>
    <property type="evidence" value="ECO:0007669"/>
    <property type="project" value="UniProtKB-EC"/>
</dbReference>
<dbReference type="AlphaFoldDB" id="A0A6J4USX4"/>
<sequence length="371" mass="39110">MPQPQNIARQPRFWAVIPAGGAGTRLWPLSRAGRPKFLLPLLGDRSLLQQTGDRLAPLAGPDRTLVVCGTAHAAAVARQLPAVPVANLVVEPAPRGSGPAIGLAAAIIARRDPGAVMGSFAADHDVRDEAAFHRAVGNAVRAAGSGWLTTIGLAPTRPETGYGYIERTGEVVAGTGGDAVYRSARFVEKPDRIRAEEYVASGRHLWNASMFIWRVDAFLAELRRLQPGLHAAVMGIASAWGTPDQETVMGKTWSTLAESTIDQGVMEHAERVAVVPAAMGWSDVGDWHGLGELLPADADGTSANAAADRVARDATGCVVWSDGARPVALVGVRDLIVVDTPDALLVADRARAQDVRHIVAALKAKGRSELT</sequence>
<feature type="domain" description="Nucleotidyl transferase" evidence="1">
    <location>
        <begin position="15"/>
        <end position="295"/>
    </location>
</feature>
<keyword evidence="3" id="KW-0808">Transferase</keyword>
<dbReference type="EMBL" id="CADCWE010000235">
    <property type="protein sequence ID" value="CAA9559525.1"/>
    <property type="molecule type" value="Genomic_DNA"/>
</dbReference>
<evidence type="ECO:0000259" key="2">
    <source>
        <dbReference type="Pfam" id="PF22640"/>
    </source>
</evidence>
<dbReference type="SUPFAM" id="SSF159283">
    <property type="entry name" value="Guanosine diphospho-D-mannose pyrophosphorylase/mannose-6-phosphate isomerase linker domain"/>
    <property type="match status" value="1"/>
</dbReference>
<evidence type="ECO:0000313" key="3">
    <source>
        <dbReference type="EMBL" id="CAA9559525.1"/>
    </source>
</evidence>
<dbReference type="Gene3D" id="3.90.550.10">
    <property type="entry name" value="Spore Coat Polysaccharide Biosynthesis Protein SpsA, Chain A"/>
    <property type="match status" value="1"/>
</dbReference>
<reference evidence="3" key="1">
    <citation type="submission" date="2020-02" db="EMBL/GenBank/DDBJ databases">
        <authorList>
            <person name="Meier V. D."/>
        </authorList>
    </citation>
    <scope>NUCLEOTIDE SEQUENCE</scope>
    <source>
        <strain evidence="3">AVDCRST_MAG73</strain>
    </source>
</reference>
<proteinExistence type="predicted"/>
<dbReference type="PANTHER" id="PTHR46390:SF1">
    <property type="entry name" value="MANNOSE-1-PHOSPHATE GUANYLYLTRANSFERASE"/>
    <property type="match status" value="1"/>
</dbReference>
<dbReference type="Pfam" id="PF22640">
    <property type="entry name" value="ManC_GMP_beta-helix"/>
    <property type="match status" value="1"/>
</dbReference>
<accession>A0A6J4USX4</accession>